<dbReference type="RefSeq" id="WP_349639579.1">
    <property type="nucleotide sequence ID" value="NZ_CP090958.1"/>
</dbReference>
<protein>
    <submittedName>
        <fullName evidence="1">Uncharacterized protein</fullName>
    </submittedName>
</protein>
<evidence type="ECO:0000313" key="2">
    <source>
        <dbReference type="Proteomes" id="UP001209083"/>
    </source>
</evidence>
<name>A0ABY8QWY2_9MICO</name>
<organism evidence="1 2">
    <name type="scientific">Saxibacter everestensis</name>
    <dbReference type="NCBI Taxonomy" id="2909229"/>
    <lineage>
        <taxon>Bacteria</taxon>
        <taxon>Bacillati</taxon>
        <taxon>Actinomycetota</taxon>
        <taxon>Actinomycetes</taxon>
        <taxon>Micrococcales</taxon>
        <taxon>Brevibacteriaceae</taxon>
        <taxon>Saxibacter</taxon>
    </lineage>
</organism>
<accession>A0ABY8QWY2</accession>
<reference evidence="1 2" key="1">
    <citation type="submission" date="2023-05" db="EMBL/GenBank/DDBJ databases">
        <title>Lithophilousrod everest ZFBP1038 complete genpme.</title>
        <authorList>
            <person name="Tian M."/>
        </authorList>
    </citation>
    <scope>NUCLEOTIDE SEQUENCE [LARGE SCALE GENOMIC DNA]</scope>
    <source>
        <strain evidence="1 2">ZFBP1038</strain>
    </source>
</reference>
<keyword evidence="2" id="KW-1185">Reference proteome</keyword>
<dbReference type="Proteomes" id="UP001209083">
    <property type="component" value="Chromosome"/>
</dbReference>
<evidence type="ECO:0000313" key="1">
    <source>
        <dbReference type="EMBL" id="WGW12774.1"/>
    </source>
</evidence>
<dbReference type="EMBL" id="CP090958">
    <property type="protein sequence ID" value="WGW12774.1"/>
    <property type="molecule type" value="Genomic_DNA"/>
</dbReference>
<sequence>MSNTKPKTIADTATIVKYAGLGMAVKSWDHPVARHARDEQDVEAGNPDLEQADRELRRGILCCH</sequence>
<gene>
    <name evidence="1" type="ORF">LWF01_03090</name>
</gene>
<proteinExistence type="predicted"/>